<dbReference type="AlphaFoldDB" id="A0A835U2A4"/>
<dbReference type="Proteomes" id="UP000639772">
    <property type="component" value="Unassembled WGS sequence"/>
</dbReference>
<dbReference type="EMBL" id="JADCNL010000532">
    <property type="protein sequence ID" value="KAG0446932.1"/>
    <property type="molecule type" value="Genomic_DNA"/>
</dbReference>
<name>A0A835U2A4_VANPL</name>
<keyword evidence="3" id="KW-1185">Reference proteome</keyword>
<proteinExistence type="predicted"/>
<evidence type="ECO:0000313" key="4">
    <source>
        <dbReference type="Proteomes" id="UP000639772"/>
    </source>
</evidence>
<organism evidence="1 4">
    <name type="scientific">Vanilla planifolia</name>
    <name type="common">Vanilla</name>
    <dbReference type="NCBI Taxonomy" id="51239"/>
    <lineage>
        <taxon>Eukaryota</taxon>
        <taxon>Viridiplantae</taxon>
        <taxon>Streptophyta</taxon>
        <taxon>Embryophyta</taxon>
        <taxon>Tracheophyta</taxon>
        <taxon>Spermatophyta</taxon>
        <taxon>Magnoliopsida</taxon>
        <taxon>Liliopsida</taxon>
        <taxon>Asparagales</taxon>
        <taxon>Orchidaceae</taxon>
        <taxon>Vanilloideae</taxon>
        <taxon>Vanilleae</taxon>
        <taxon>Vanilla</taxon>
    </lineage>
</organism>
<dbReference type="EMBL" id="JADCNM010000533">
    <property type="protein sequence ID" value="KAG0446844.1"/>
    <property type="molecule type" value="Genomic_DNA"/>
</dbReference>
<accession>A0A835U2A4</accession>
<evidence type="ECO:0000313" key="1">
    <source>
        <dbReference type="EMBL" id="KAG0446844.1"/>
    </source>
</evidence>
<sequence>MRDDAHVLEVDHGSKVTSAVGICPVAKMLQVRGLAFTLSLLYSSAGKTNAIFVGCLIDSRASSGFLPLFQSTNPLSGYNNGLIQSVML</sequence>
<protein>
    <submittedName>
        <fullName evidence="1">Uncharacterized protein</fullName>
    </submittedName>
</protein>
<reference evidence="3 4" key="1">
    <citation type="journal article" date="2020" name="Nat. Food">
        <title>A phased Vanilla planifolia genome enables genetic improvement of flavour and production.</title>
        <authorList>
            <person name="Hasing T."/>
            <person name="Tang H."/>
            <person name="Brym M."/>
            <person name="Khazi F."/>
            <person name="Huang T."/>
            <person name="Chambers A.H."/>
        </authorList>
    </citation>
    <scope>NUCLEOTIDE SEQUENCE [LARGE SCALE GENOMIC DNA]</scope>
    <source>
        <tissue evidence="1">Leaf</tissue>
    </source>
</reference>
<evidence type="ECO:0000313" key="3">
    <source>
        <dbReference type="Proteomes" id="UP000636800"/>
    </source>
</evidence>
<evidence type="ECO:0000313" key="2">
    <source>
        <dbReference type="EMBL" id="KAG0446932.1"/>
    </source>
</evidence>
<dbReference type="Proteomes" id="UP000636800">
    <property type="component" value="Unassembled WGS sequence"/>
</dbReference>
<gene>
    <name evidence="2" type="ORF">HPP92_028605</name>
    <name evidence="1" type="ORF">HPP92_028611</name>
</gene>
<comment type="caution">
    <text evidence="1">The sequence shown here is derived from an EMBL/GenBank/DDBJ whole genome shotgun (WGS) entry which is preliminary data.</text>
</comment>